<feature type="signal peptide" evidence="1">
    <location>
        <begin position="1"/>
        <end position="23"/>
    </location>
</feature>
<keyword evidence="1" id="KW-0732">Signal</keyword>
<dbReference type="RefSeq" id="WP_191318859.1">
    <property type="nucleotide sequence ID" value="NZ_BNCG01000004.1"/>
</dbReference>
<name>A0ABV7ULZ0_9HYPH</name>
<reference evidence="3" key="1">
    <citation type="journal article" date="2019" name="Int. J. Syst. Evol. Microbiol.">
        <title>The Global Catalogue of Microorganisms (GCM) 10K type strain sequencing project: providing services to taxonomists for standard genome sequencing and annotation.</title>
        <authorList>
            <consortium name="The Broad Institute Genomics Platform"/>
            <consortium name="The Broad Institute Genome Sequencing Center for Infectious Disease"/>
            <person name="Wu L."/>
            <person name="Ma J."/>
        </authorList>
    </citation>
    <scope>NUCLEOTIDE SEQUENCE [LARGE SCALE GENOMIC DNA]</scope>
    <source>
        <strain evidence="3">KCTC 42282</strain>
    </source>
</reference>
<dbReference type="EMBL" id="JBHRYC010000098">
    <property type="protein sequence ID" value="MFC3639765.1"/>
    <property type="molecule type" value="Genomic_DNA"/>
</dbReference>
<dbReference type="Proteomes" id="UP001595704">
    <property type="component" value="Unassembled WGS sequence"/>
</dbReference>
<evidence type="ECO:0000256" key="1">
    <source>
        <dbReference type="SAM" id="SignalP"/>
    </source>
</evidence>
<accession>A0ABV7ULZ0</accession>
<evidence type="ECO:0000313" key="2">
    <source>
        <dbReference type="EMBL" id="MFC3639765.1"/>
    </source>
</evidence>
<comment type="caution">
    <text evidence="2">The sequence shown here is derived from an EMBL/GenBank/DDBJ whole genome shotgun (WGS) entry which is preliminary data.</text>
</comment>
<evidence type="ECO:0000313" key="3">
    <source>
        <dbReference type="Proteomes" id="UP001595704"/>
    </source>
</evidence>
<protein>
    <submittedName>
        <fullName evidence="2">PepSY domain-containing protein</fullName>
    </submittedName>
</protein>
<organism evidence="2 3">
    <name type="scientific">Camelimonas fluminis</name>
    <dbReference type="NCBI Taxonomy" id="1576911"/>
    <lineage>
        <taxon>Bacteria</taxon>
        <taxon>Pseudomonadati</taxon>
        <taxon>Pseudomonadota</taxon>
        <taxon>Alphaproteobacteria</taxon>
        <taxon>Hyphomicrobiales</taxon>
        <taxon>Chelatococcaceae</taxon>
        <taxon>Camelimonas</taxon>
    </lineage>
</organism>
<feature type="chain" id="PRO_5046123678" evidence="1">
    <location>
        <begin position="24"/>
        <end position="107"/>
    </location>
</feature>
<keyword evidence="3" id="KW-1185">Reference proteome</keyword>
<sequence length="107" mass="11644">MIKALGLCLVFASLAAGTSQAQARPKSDDQCLGQAEVRDLVNQNAVLPPEVVLRKARATVGPGAKVLRALLCRREGQYVYRLTLLRRDGRVIHQVVSARPARSDAPR</sequence>
<gene>
    <name evidence="2" type="ORF">ACFONL_20700</name>
</gene>
<proteinExistence type="predicted"/>